<organism evidence="1">
    <name type="scientific">Fusarium clavum</name>
    <dbReference type="NCBI Taxonomy" id="2594811"/>
    <lineage>
        <taxon>Eukaryota</taxon>
        <taxon>Fungi</taxon>
        <taxon>Dikarya</taxon>
        <taxon>Ascomycota</taxon>
        <taxon>Pezizomycotina</taxon>
        <taxon>Sordariomycetes</taxon>
        <taxon>Hypocreomycetidae</taxon>
        <taxon>Hypocreales</taxon>
        <taxon>Nectriaceae</taxon>
        <taxon>Fusarium</taxon>
        <taxon>Fusarium incarnatum-equiseti species complex</taxon>
    </lineage>
</organism>
<comment type="caution">
    <text evidence="1">The sequence shown here is derived from an EMBL/GenBank/DDBJ whole genome shotgun (WGS) entry which is preliminary data.</text>
</comment>
<dbReference type="EMBL" id="CBMI010004156">
    <property type="protein sequence ID" value="CEG05491.1"/>
    <property type="molecule type" value="Genomic_DNA"/>
</dbReference>
<dbReference type="AlphaFoldDB" id="A0A090N615"/>
<protein>
    <submittedName>
        <fullName evidence="1">WGS project CBMI000000000 data, contig CS3069_c004158</fullName>
    </submittedName>
</protein>
<proteinExistence type="predicted"/>
<name>A0A090N615_9HYPO</name>
<accession>A0A090N615</accession>
<evidence type="ECO:0000313" key="1">
    <source>
        <dbReference type="EMBL" id="CEG05491.1"/>
    </source>
</evidence>
<reference evidence="1" key="1">
    <citation type="submission" date="2013-05" db="EMBL/GenBank/DDBJ databases">
        <title>Draft genome sequences of six wheat associated Fusarium spp. isolates.</title>
        <authorList>
            <person name="Moolhuijzen P.M."/>
            <person name="Manners J.M."/>
            <person name="Wilcox S."/>
            <person name="Bellgard M.I."/>
            <person name="Gardiner D.M."/>
        </authorList>
    </citation>
    <scope>NUCLEOTIDE SEQUENCE</scope>
    <source>
        <strain evidence="1">CS3069</strain>
    </source>
</reference>
<gene>
    <name evidence="1" type="ORF">BN850_0117440</name>
</gene>
<sequence length="72" mass="8014">MANAYTNNALQDTSFPIFRTGGTALIIIQSQMLAVKGTRLHEKFPTSMKHDSLIKLVTHRLLCCASEVYDDS</sequence>